<gene>
    <name evidence="2" type="ORF">K7432_016726</name>
</gene>
<protein>
    <submittedName>
        <fullName evidence="2">Uncharacterized protein</fullName>
    </submittedName>
</protein>
<organism evidence="2 3">
    <name type="scientific">Basidiobolus ranarum</name>
    <dbReference type="NCBI Taxonomy" id="34480"/>
    <lineage>
        <taxon>Eukaryota</taxon>
        <taxon>Fungi</taxon>
        <taxon>Fungi incertae sedis</taxon>
        <taxon>Zoopagomycota</taxon>
        <taxon>Entomophthoromycotina</taxon>
        <taxon>Basidiobolomycetes</taxon>
        <taxon>Basidiobolales</taxon>
        <taxon>Basidiobolaceae</taxon>
        <taxon>Basidiobolus</taxon>
    </lineage>
</organism>
<feature type="compositionally biased region" description="Low complexity" evidence="1">
    <location>
        <begin position="51"/>
        <end position="81"/>
    </location>
</feature>
<dbReference type="EMBL" id="JASJQH010002954">
    <property type="protein sequence ID" value="KAK9759836.1"/>
    <property type="molecule type" value="Genomic_DNA"/>
</dbReference>
<evidence type="ECO:0000313" key="2">
    <source>
        <dbReference type="EMBL" id="KAK9759836.1"/>
    </source>
</evidence>
<evidence type="ECO:0000256" key="1">
    <source>
        <dbReference type="SAM" id="MobiDB-lite"/>
    </source>
</evidence>
<proteinExistence type="predicted"/>
<reference evidence="2 3" key="1">
    <citation type="submission" date="2023-04" db="EMBL/GenBank/DDBJ databases">
        <title>Genome of Basidiobolus ranarum AG-B5.</title>
        <authorList>
            <person name="Stajich J.E."/>
            <person name="Carter-House D."/>
            <person name="Gryganskyi A."/>
        </authorList>
    </citation>
    <scope>NUCLEOTIDE SEQUENCE [LARGE SCALE GENOMIC DNA]</scope>
    <source>
        <strain evidence="2 3">AG-B5</strain>
    </source>
</reference>
<accession>A0ABR2WEC3</accession>
<dbReference type="Proteomes" id="UP001479436">
    <property type="component" value="Unassembled WGS sequence"/>
</dbReference>
<sequence>MAKFGRHTGLVFGTVASNRGAGCEGVLLFEPFDKTLESNKMPHRLPNNIITSEASSTNSSTPSSPLKFISHSSTKFSSPHSETPANLAEERSRESSASSSEFFSESVESVSLSSVIHPNSYVNSVASSQNSELAYHSSYPISTNQMTSILGSTSAPTSQSIVDPFNWLSTSHHQVATGISLPSDSNHVQCPPEPLPSYSCTNIPMPYSSVAFNSLLPMVPMSQMESPSNFTPTIRALSSDFELGHSHQTSPESFVSQEFPGPTPSPNYMCSLNQAWQSWSTDRNHLPTFPIEPTPIPDYSSTS</sequence>
<keyword evidence="3" id="KW-1185">Reference proteome</keyword>
<name>A0ABR2WEC3_9FUNG</name>
<comment type="caution">
    <text evidence="2">The sequence shown here is derived from an EMBL/GenBank/DDBJ whole genome shotgun (WGS) entry which is preliminary data.</text>
</comment>
<feature type="region of interest" description="Disordered" evidence="1">
    <location>
        <begin position="51"/>
        <end position="99"/>
    </location>
</feature>
<evidence type="ECO:0000313" key="3">
    <source>
        <dbReference type="Proteomes" id="UP001479436"/>
    </source>
</evidence>